<feature type="region of interest" description="Disordered" evidence="2">
    <location>
        <begin position="103"/>
        <end position="169"/>
    </location>
</feature>
<feature type="compositionally biased region" description="Basic residues" evidence="2">
    <location>
        <begin position="25"/>
        <end position="34"/>
    </location>
</feature>
<keyword evidence="5" id="KW-1185">Reference proteome</keyword>
<organism evidence="4 5">
    <name type="scientific">Hapsidospora chrysogenum (strain ATCC 11550 / CBS 779.69 / DSM 880 / IAM 14645 / JCM 23072 / IMI 49137)</name>
    <name type="common">Acremonium chrysogenum</name>
    <dbReference type="NCBI Taxonomy" id="857340"/>
    <lineage>
        <taxon>Eukaryota</taxon>
        <taxon>Fungi</taxon>
        <taxon>Dikarya</taxon>
        <taxon>Ascomycota</taxon>
        <taxon>Pezizomycotina</taxon>
        <taxon>Sordariomycetes</taxon>
        <taxon>Hypocreomycetidae</taxon>
        <taxon>Hypocreales</taxon>
        <taxon>Bionectriaceae</taxon>
        <taxon>Hapsidospora</taxon>
    </lineage>
</organism>
<dbReference type="InterPro" id="IPR001138">
    <property type="entry name" value="Zn2Cys6_DnaBD"/>
</dbReference>
<proteinExistence type="predicted"/>
<dbReference type="SUPFAM" id="SSF57701">
    <property type="entry name" value="Zn2/Cys6 DNA-binding domain"/>
    <property type="match status" value="1"/>
</dbReference>
<dbReference type="Gene3D" id="4.10.240.10">
    <property type="entry name" value="Zn(2)-C6 fungal-type DNA-binding domain"/>
    <property type="match status" value="1"/>
</dbReference>
<dbReference type="SMART" id="SM00066">
    <property type="entry name" value="GAL4"/>
    <property type="match status" value="1"/>
</dbReference>
<dbReference type="CDD" id="cd00067">
    <property type="entry name" value="GAL4"/>
    <property type="match status" value="1"/>
</dbReference>
<accession>A0A086SZ26</accession>
<dbReference type="PANTHER" id="PTHR47784">
    <property type="entry name" value="STEROL UPTAKE CONTROL PROTEIN 2"/>
    <property type="match status" value="1"/>
</dbReference>
<feature type="compositionally biased region" description="Low complexity" evidence="2">
    <location>
        <begin position="109"/>
        <end position="126"/>
    </location>
</feature>
<dbReference type="PROSITE" id="PS00463">
    <property type="entry name" value="ZN2_CY6_FUNGAL_1"/>
    <property type="match status" value="1"/>
</dbReference>
<sequence>MARFEESPAQPAAPAAAPGPPAPTKARRHHRKSRNGCVECKRRHIRCDEGRPTCANCKMAERMCSFPTTPPARAASSAASSTACTATAPGCVAGGLGLEVPSPHPGIQIPARSSPSRSISSAGSRALGPDETSRAGLGPQSLPSFNESFAAAAPPPPSGPPPPVGSTFTPQHLMLLHHVETGMREDILGAGQSSTVVDMAIRYAVECPYLIDQLLAFSAMHLAHKRPEHAAAYRHQATELQTRGLAYFTRETEHLSTSDTHSAAPRFLFASLLSLHALADTLTYQRADFDVFLDRFIECIQLHRGILYIVRPLYQVLMQTEVEPIIALGRIQRPLDLQRGTEFEPLLSLVEHLPPAKANPCREAVGVLQWAFDLSAQLPSRDIPHAVAGFSVMVPPEYVDVLRERCPEALVILAYYAVLLHRTKRYWICGGNGAFMITAIARHLGPQWADAMRWPLEALERERD</sequence>
<dbReference type="PROSITE" id="PS50048">
    <property type="entry name" value="ZN2_CY6_FUNGAL_2"/>
    <property type="match status" value="1"/>
</dbReference>
<dbReference type="OrthoDB" id="4937900at2759"/>
<dbReference type="InterPro" id="IPR053157">
    <property type="entry name" value="Sterol_Uptake_Regulator"/>
</dbReference>
<dbReference type="PANTHER" id="PTHR47784:SF4">
    <property type="entry name" value="ZN(II)2CYS6 TRANSCRIPTION FACTOR (EUROFUNG)"/>
    <property type="match status" value="1"/>
</dbReference>
<dbReference type="GO" id="GO:0001228">
    <property type="term" value="F:DNA-binding transcription activator activity, RNA polymerase II-specific"/>
    <property type="evidence" value="ECO:0007669"/>
    <property type="project" value="TreeGrafter"/>
</dbReference>
<feature type="compositionally biased region" description="Pro residues" evidence="2">
    <location>
        <begin position="153"/>
        <end position="164"/>
    </location>
</feature>
<dbReference type="Proteomes" id="UP000029964">
    <property type="component" value="Unassembled WGS sequence"/>
</dbReference>
<dbReference type="AlphaFoldDB" id="A0A086SZ26"/>
<comment type="caution">
    <text evidence="4">The sequence shown here is derived from an EMBL/GenBank/DDBJ whole genome shotgun (WGS) entry which is preliminary data.</text>
</comment>
<name>A0A086SZ26_HAPC1</name>
<dbReference type="Pfam" id="PF00172">
    <property type="entry name" value="Zn_clus"/>
    <property type="match status" value="1"/>
</dbReference>
<dbReference type="InterPro" id="IPR036864">
    <property type="entry name" value="Zn2-C6_fun-type_DNA-bd_sf"/>
</dbReference>
<evidence type="ECO:0000313" key="5">
    <source>
        <dbReference type="Proteomes" id="UP000029964"/>
    </source>
</evidence>
<evidence type="ECO:0000256" key="1">
    <source>
        <dbReference type="ARBA" id="ARBA00023242"/>
    </source>
</evidence>
<dbReference type="STRING" id="857340.A0A086SZ26"/>
<dbReference type="EMBL" id="JPKY01000096">
    <property type="protein sequence ID" value="KFH42358.1"/>
    <property type="molecule type" value="Genomic_DNA"/>
</dbReference>
<protein>
    <submittedName>
        <fullName evidence="4">Sterol uptake control protein-like protein</fullName>
    </submittedName>
</protein>
<dbReference type="GO" id="GO:0008270">
    <property type="term" value="F:zinc ion binding"/>
    <property type="evidence" value="ECO:0007669"/>
    <property type="project" value="InterPro"/>
</dbReference>
<evidence type="ECO:0000313" key="4">
    <source>
        <dbReference type="EMBL" id="KFH42358.1"/>
    </source>
</evidence>
<evidence type="ECO:0000256" key="2">
    <source>
        <dbReference type="SAM" id="MobiDB-lite"/>
    </source>
</evidence>
<reference evidence="5" key="1">
    <citation type="journal article" date="2014" name="Genome Announc.">
        <title>Genome sequence and annotation of Acremonium chrysogenum, producer of the beta-lactam antibiotic cephalosporin C.</title>
        <authorList>
            <person name="Terfehr D."/>
            <person name="Dahlmann T.A."/>
            <person name="Specht T."/>
            <person name="Zadra I."/>
            <person name="Kuernsteiner H."/>
            <person name="Kueck U."/>
        </authorList>
    </citation>
    <scope>NUCLEOTIDE SEQUENCE [LARGE SCALE GENOMIC DNA]</scope>
    <source>
        <strain evidence="5">ATCC 11550 / CBS 779.69 / DSM 880 / IAM 14645 / JCM 23072 / IMI 49137</strain>
    </source>
</reference>
<feature type="domain" description="Zn(2)-C6 fungal-type" evidence="3">
    <location>
        <begin position="36"/>
        <end position="66"/>
    </location>
</feature>
<gene>
    <name evidence="4" type="ORF">ACRE_068900</name>
</gene>
<keyword evidence="1" id="KW-0539">Nucleus</keyword>
<dbReference type="HOGENOM" id="CLU_024934_2_0_1"/>
<evidence type="ECO:0000259" key="3">
    <source>
        <dbReference type="PROSITE" id="PS50048"/>
    </source>
</evidence>
<feature type="region of interest" description="Disordered" evidence="2">
    <location>
        <begin position="1"/>
        <end position="36"/>
    </location>
</feature>